<feature type="coiled-coil region" evidence="1">
    <location>
        <begin position="386"/>
        <end position="497"/>
    </location>
</feature>
<evidence type="ECO:0000313" key="3">
    <source>
        <dbReference type="EMBL" id="CAD7281857.1"/>
    </source>
</evidence>
<gene>
    <name evidence="3" type="ORF">NMOB1V02_LOCUS9493</name>
</gene>
<proteinExistence type="predicted"/>
<dbReference type="Proteomes" id="UP000678499">
    <property type="component" value="Unassembled WGS sequence"/>
</dbReference>
<evidence type="ECO:0000256" key="1">
    <source>
        <dbReference type="SAM" id="Coils"/>
    </source>
</evidence>
<accession>A0A7R9GIP4</accession>
<feature type="compositionally biased region" description="Basic residues" evidence="2">
    <location>
        <begin position="43"/>
        <end position="54"/>
    </location>
</feature>
<protein>
    <submittedName>
        <fullName evidence="3">Uncharacterized protein</fullName>
    </submittedName>
</protein>
<dbReference type="GO" id="GO:0007005">
    <property type="term" value="P:mitochondrion organization"/>
    <property type="evidence" value="ECO:0007669"/>
    <property type="project" value="InterPro"/>
</dbReference>
<dbReference type="OrthoDB" id="6369898at2759"/>
<dbReference type="GO" id="GO:0007268">
    <property type="term" value="P:chemical synaptic transmission"/>
    <property type="evidence" value="ECO:0007669"/>
    <property type="project" value="InterPro"/>
</dbReference>
<dbReference type="AlphaFoldDB" id="A0A7R9GIP4"/>
<sequence length="546" mass="61914">MSRKEVRSGDSTGSRKFLPRIRRALFQNDDSEDDAELTGNTSFKKKSHHGKRLNPKVDQAAEDEAEESDIIPALLSTSTDVDVHSNPLYEKIVKKGRVIVEEPRHSPEQAIPVISVSSPGKEGSSHLVAAEVSEPHYANLKLKSKPVPVDRGTLGGGGGGALKLNELDSDNRALRDQLKNLAICGSDQIQSIVEEKNCLAERVKMLEDLSFRLNLELGALREALKRQNLDPGSGVDFPTLAFQLRQGTPRWLSDLPATLALLDSYDDKLKSSMRNEETKDWESIKAEAVKVLSTNEDLQNRLARMENDARVAHSEHLCKVEELSIKLERSELAKKQLELEISGLQAQYRIVREQYFTSRLEQEKCVPIVEHEAAVSQCYKLFGEAKKKYEKEQKQRVKQMEELTKDVAGFKAKLKSKDEEARHAVDELEKCKRHLKDCKQQLAFADTRSVDLEEEKRVVERKLQELLASCENSACVKARLEALVAELRVQNSSLLKQSQHFPKKLNRLKSKLKTVEFVADRKISEMMKELERYQALYKSEAYKENL</sequence>
<feature type="coiled-coil region" evidence="1">
    <location>
        <begin position="288"/>
        <end position="354"/>
    </location>
</feature>
<name>A0A7R9GIP4_9CRUS</name>
<dbReference type="PANTHER" id="PTHR36170">
    <property type="entry name" value="CENTROSOMAL PROTEIN OF 89 KDA"/>
    <property type="match status" value="1"/>
</dbReference>
<dbReference type="GO" id="GO:0060271">
    <property type="term" value="P:cilium assembly"/>
    <property type="evidence" value="ECO:0007669"/>
    <property type="project" value="InterPro"/>
</dbReference>
<dbReference type="EMBL" id="CAJPEX010003242">
    <property type="protein sequence ID" value="CAG0922009.1"/>
    <property type="molecule type" value="Genomic_DNA"/>
</dbReference>
<dbReference type="InterPro" id="IPR033545">
    <property type="entry name" value="CEP89"/>
</dbReference>
<dbReference type="GO" id="GO:0005814">
    <property type="term" value="C:centriole"/>
    <property type="evidence" value="ECO:0007669"/>
    <property type="project" value="InterPro"/>
</dbReference>
<dbReference type="GO" id="GO:0097539">
    <property type="term" value="C:ciliary transition fiber"/>
    <property type="evidence" value="ECO:0007669"/>
    <property type="project" value="TreeGrafter"/>
</dbReference>
<keyword evidence="1" id="KW-0175">Coiled coil</keyword>
<reference evidence="3" key="1">
    <citation type="submission" date="2020-11" db="EMBL/GenBank/DDBJ databases">
        <authorList>
            <person name="Tran Van P."/>
        </authorList>
    </citation>
    <scope>NUCLEOTIDE SEQUENCE</scope>
</reference>
<dbReference type="PANTHER" id="PTHR36170:SF1">
    <property type="entry name" value="CENTROSOMAL PROTEIN OF 89 KDA"/>
    <property type="match status" value="1"/>
</dbReference>
<evidence type="ECO:0000313" key="4">
    <source>
        <dbReference type="Proteomes" id="UP000678499"/>
    </source>
</evidence>
<feature type="region of interest" description="Disordered" evidence="2">
    <location>
        <begin position="1"/>
        <end position="66"/>
    </location>
</feature>
<dbReference type="EMBL" id="OA885279">
    <property type="protein sequence ID" value="CAD7281857.1"/>
    <property type="molecule type" value="Genomic_DNA"/>
</dbReference>
<evidence type="ECO:0000256" key="2">
    <source>
        <dbReference type="SAM" id="MobiDB-lite"/>
    </source>
</evidence>
<organism evidence="3">
    <name type="scientific">Notodromas monacha</name>
    <dbReference type="NCBI Taxonomy" id="399045"/>
    <lineage>
        <taxon>Eukaryota</taxon>
        <taxon>Metazoa</taxon>
        <taxon>Ecdysozoa</taxon>
        <taxon>Arthropoda</taxon>
        <taxon>Crustacea</taxon>
        <taxon>Oligostraca</taxon>
        <taxon>Ostracoda</taxon>
        <taxon>Podocopa</taxon>
        <taxon>Podocopida</taxon>
        <taxon>Cypridocopina</taxon>
        <taxon>Cypridoidea</taxon>
        <taxon>Cyprididae</taxon>
        <taxon>Notodromas</taxon>
    </lineage>
</organism>
<keyword evidence="4" id="KW-1185">Reference proteome</keyword>
<dbReference type="GO" id="GO:0045202">
    <property type="term" value="C:synapse"/>
    <property type="evidence" value="ECO:0007669"/>
    <property type="project" value="GOC"/>
</dbReference>